<organism evidence="3 4">
    <name type="scientific">Streptomyces sp. 900116325</name>
    <dbReference type="NCBI Taxonomy" id="3154295"/>
    <lineage>
        <taxon>Bacteria</taxon>
        <taxon>Bacillati</taxon>
        <taxon>Actinomycetota</taxon>
        <taxon>Actinomycetes</taxon>
        <taxon>Kitasatosporales</taxon>
        <taxon>Streptomycetaceae</taxon>
        <taxon>Streptomyces</taxon>
    </lineage>
</organism>
<dbReference type="SUPFAM" id="SSF55729">
    <property type="entry name" value="Acyl-CoA N-acyltransferases (Nat)"/>
    <property type="match status" value="1"/>
</dbReference>
<dbReference type="PROSITE" id="PS51186">
    <property type="entry name" value="GNAT"/>
    <property type="match status" value="1"/>
</dbReference>
<dbReference type="InterPro" id="IPR051531">
    <property type="entry name" value="N-acetyltransferase"/>
</dbReference>
<reference evidence="3 4" key="1">
    <citation type="submission" date="2024-06" db="EMBL/GenBank/DDBJ databases">
        <title>The Natural Products Discovery Center: Release of the First 8490 Sequenced Strains for Exploring Actinobacteria Biosynthetic Diversity.</title>
        <authorList>
            <person name="Kalkreuter E."/>
            <person name="Kautsar S.A."/>
            <person name="Yang D."/>
            <person name="Bader C.D."/>
            <person name="Teijaro C.N."/>
            <person name="Fluegel L."/>
            <person name="Davis C.M."/>
            <person name="Simpson J.R."/>
            <person name="Lauterbach L."/>
            <person name="Steele A.D."/>
            <person name="Gui C."/>
            <person name="Meng S."/>
            <person name="Li G."/>
            <person name="Viehrig K."/>
            <person name="Ye F."/>
            <person name="Su P."/>
            <person name="Kiefer A.F."/>
            <person name="Nichols A."/>
            <person name="Cepeda A.J."/>
            <person name="Yan W."/>
            <person name="Fan B."/>
            <person name="Jiang Y."/>
            <person name="Adhikari A."/>
            <person name="Zheng C.-J."/>
            <person name="Schuster L."/>
            <person name="Cowan T.M."/>
            <person name="Smanski M.J."/>
            <person name="Chevrette M.G."/>
            <person name="De Carvalho L.P.S."/>
            <person name="Shen B."/>
        </authorList>
    </citation>
    <scope>NUCLEOTIDE SEQUENCE [LARGE SCALE GENOMIC DNA]</scope>
    <source>
        <strain evidence="3 4">NPDC005137</strain>
    </source>
</reference>
<dbReference type="Pfam" id="PF13302">
    <property type="entry name" value="Acetyltransf_3"/>
    <property type="match status" value="1"/>
</dbReference>
<evidence type="ECO:0000259" key="2">
    <source>
        <dbReference type="PROSITE" id="PS51186"/>
    </source>
</evidence>
<comment type="caution">
    <text evidence="3">The sequence shown here is derived from an EMBL/GenBank/DDBJ whole genome shotgun (WGS) entry which is preliminary data.</text>
</comment>
<feature type="region of interest" description="Disordered" evidence="1">
    <location>
        <begin position="153"/>
        <end position="183"/>
    </location>
</feature>
<dbReference type="Gene3D" id="3.40.630.30">
    <property type="match status" value="1"/>
</dbReference>
<proteinExistence type="predicted"/>
<dbReference type="PANTHER" id="PTHR43792">
    <property type="entry name" value="GNAT FAMILY, PUTATIVE (AFU_ORTHOLOGUE AFUA_3G00765)-RELATED-RELATED"/>
    <property type="match status" value="1"/>
</dbReference>
<dbReference type="InterPro" id="IPR016181">
    <property type="entry name" value="Acyl_CoA_acyltransferase"/>
</dbReference>
<accession>A0ABV2UAV5</accession>
<dbReference type="InterPro" id="IPR000182">
    <property type="entry name" value="GNAT_dom"/>
</dbReference>
<protein>
    <submittedName>
        <fullName evidence="3">GNAT family N-acetyltransferase</fullName>
    </submittedName>
</protein>
<dbReference type="Proteomes" id="UP001550044">
    <property type="component" value="Unassembled WGS sequence"/>
</dbReference>
<sequence length="183" mass="19670">MTNHGPEAFSTERLAATPLRAAHAEEMATVLADPALHTYTGGAPEDLDTLRARYTRWESGSPDPAEHWWNWVLRVRADGRLAGWVQATVAGPRAEIAWVIGTRWQGLGYAKEAAAGLVAHLLAGGTVHTVVAHIHPDHTASAAVAAAAGLAPTDEWEDGERRWSRTDVTSGAARPRADPRHRG</sequence>
<dbReference type="RefSeq" id="WP_356709872.1">
    <property type="nucleotide sequence ID" value="NZ_JBEXIP010000010.1"/>
</dbReference>
<name>A0ABV2UAV5_9ACTN</name>
<dbReference type="PANTHER" id="PTHR43792:SF1">
    <property type="entry name" value="N-ACETYLTRANSFERASE DOMAIN-CONTAINING PROTEIN"/>
    <property type="match status" value="1"/>
</dbReference>
<gene>
    <name evidence="3" type="ORF">ABZV61_15420</name>
</gene>
<keyword evidence="4" id="KW-1185">Reference proteome</keyword>
<evidence type="ECO:0000256" key="1">
    <source>
        <dbReference type="SAM" id="MobiDB-lite"/>
    </source>
</evidence>
<evidence type="ECO:0000313" key="4">
    <source>
        <dbReference type="Proteomes" id="UP001550044"/>
    </source>
</evidence>
<evidence type="ECO:0000313" key="3">
    <source>
        <dbReference type="EMBL" id="MET8434159.1"/>
    </source>
</evidence>
<feature type="domain" description="N-acetyltransferase" evidence="2">
    <location>
        <begin position="22"/>
        <end position="168"/>
    </location>
</feature>
<dbReference type="EMBL" id="JBEXIP010000010">
    <property type="protein sequence ID" value="MET8434159.1"/>
    <property type="molecule type" value="Genomic_DNA"/>
</dbReference>